<dbReference type="PANTHER" id="PTHR34049">
    <property type="entry name" value="F-BOX PROTEIN SKIP27"/>
    <property type="match status" value="1"/>
</dbReference>
<dbReference type="EMBL" id="JBGMDY010000002">
    <property type="protein sequence ID" value="KAL2343959.1"/>
    <property type="molecule type" value="Genomic_DNA"/>
</dbReference>
<keyword evidence="4" id="KW-1185">Reference proteome</keyword>
<dbReference type="Proteomes" id="UP001603857">
    <property type="component" value="Unassembled WGS sequence"/>
</dbReference>
<feature type="region of interest" description="Disordered" evidence="1">
    <location>
        <begin position="129"/>
        <end position="148"/>
    </location>
</feature>
<dbReference type="SUPFAM" id="SSF81383">
    <property type="entry name" value="F-box domain"/>
    <property type="match status" value="1"/>
</dbReference>
<evidence type="ECO:0000313" key="3">
    <source>
        <dbReference type="EMBL" id="KAL2343959.1"/>
    </source>
</evidence>
<proteinExistence type="predicted"/>
<evidence type="ECO:0000313" key="4">
    <source>
        <dbReference type="Proteomes" id="UP001603857"/>
    </source>
</evidence>
<gene>
    <name evidence="3" type="ORF">Fmac_005244</name>
</gene>
<comment type="caution">
    <text evidence="3">The sequence shown here is derived from an EMBL/GenBank/DDBJ whole genome shotgun (WGS) entry which is preliminary data.</text>
</comment>
<dbReference type="PROSITE" id="PS50181">
    <property type="entry name" value="FBOX"/>
    <property type="match status" value="1"/>
</dbReference>
<dbReference type="AlphaFoldDB" id="A0ABD1N776"/>
<dbReference type="InterPro" id="IPR001810">
    <property type="entry name" value="F-box_dom"/>
</dbReference>
<dbReference type="InterPro" id="IPR045286">
    <property type="entry name" value="FBS1-like"/>
</dbReference>
<evidence type="ECO:0000256" key="1">
    <source>
        <dbReference type="SAM" id="MobiDB-lite"/>
    </source>
</evidence>
<dbReference type="PANTHER" id="PTHR34049:SF1">
    <property type="entry name" value="F-BOX PROTEIN SKIP27"/>
    <property type="match status" value="1"/>
</dbReference>
<reference evidence="3 4" key="1">
    <citation type="submission" date="2024-08" db="EMBL/GenBank/DDBJ databases">
        <title>Insights into the chromosomal genome structure of Flemingia macrophylla.</title>
        <authorList>
            <person name="Ding Y."/>
            <person name="Zhao Y."/>
            <person name="Bi W."/>
            <person name="Wu M."/>
            <person name="Zhao G."/>
            <person name="Gong Y."/>
            <person name="Li W."/>
            <person name="Zhang P."/>
        </authorList>
    </citation>
    <scope>NUCLEOTIDE SEQUENCE [LARGE SCALE GENOMIC DNA]</scope>
    <source>
        <strain evidence="3">DYQJB</strain>
        <tissue evidence="3">Leaf</tissue>
    </source>
</reference>
<evidence type="ECO:0000259" key="2">
    <source>
        <dbReference type="PROSITE" id="PS50181"/>
    </source>
</evidence>
<accession>A0ABD1N776</accession>
<organism evidence="3 4">
    <name type="scientific">Flemingia macrophylla</name>
    <dbReference type="NCBI Taxonomy" id="520843"/>
    <lineage>
        <taxon>Eukaryota</taxon>
        <taxon>Viridiplantae</taxon>
        <taxon>Streptophyta</taxon>
        <taxon>Embryophyta</taxon>
        <taxon>Tracheophyta</taxon>
        <taxon>Spermatophyta</taxon>
        <taxon>Magnoliopsida</taxon>
        <taxon>eudicotyledons</taxon>
        <taxon>Gunneridae</taxon>
        <taxon>Pentapetalae</taxon>
        <taxon>rosids</taxon>
        <taxon>fabids</taxon>
        <taxon>Fabales</taxon>
        <taxon>Fabaceae</taxon>
        <taxon>Papilionoideae</taxon>
        <taxon>50 kb inversion clade</taxon>
        <taxon>NPAAA clade</taxon>
        <taxon>indigoferoid/millettioid clade</taxon>
        <taxon>Phaseoleae</taxon>
        <taxon>Flemingia</taxon>
    </lineage>
</organism>
<feature type="region of interest" description="Disordered" evidence="1">
    <location>
        <begin position="157"/>
        <end position="176"/>
    </location>
</feature>
<dbReference type="InterPro" id="IPR036047">
    <property type="entry name" value="F-box-like_dom_sf"/>
</dbReference>
<feature type="domain" description="F-box" evidence="2">
    <location>
        <begin position="64"/>
        <end position="107"/>
    </location>
</feature>
<name>A0ABD1N776_9FABA</name>
<sequence>MNQDRSIGEMVLGLEGYSYTTALGRKRVVLSNYVSVPSLNSSSVTTPSKRMCSEKKNCNDESGRSRLEALPRDILIKVLCGVDHEDLEQLVHVSQTIREATQIARRMHFEYSTPKKKIFALRPPFGSSGVESIEPPNAPLGKRKSRLSGKHLGGISMALFPSTDEEQGQGKGPTDE</sequence>
<protein>
    <recommendedName>
        <fullName evidence="2">F-box domain-containing protein</fullName>
    </recommendedName>
</protein>